<evidence type="ECO:0000313" key="2">
    <source>
        <dbReference type="Proteomes" id="UP000288716"/>
    </source>
</evidence>
<keyword evidence="1" id="KW-0347">Helicase</keyword>
<dbReference type="EMBL" id="NCKV01004914">
    <property type="protein sequence ID" value="RWS24410.1"/>
    <property type="molecule type" value="Genomic_DNA"/>
</dbReference>
<keyword evidence="1" id="KW-0067">ATP-binding</keyword>
<dbReference type="SUPFAM" id="SSF52540">
    <property type="entry name" value="P-loop containing nucleoside triphosphate hydrolases"/>
    <property type="match status" value="1"/>
</dbReference>
<gene>
    <name evidence="1" type="ORF">B4U80_13224</name>
</gene>
<organism evidence="1 2">
    <name type="scientific">Leptotrombidium deliense</name>
    <dbReference type="NCBI Taxonomy" id="299467"/>
    <lineage>
        <taxon>Eukaryota</taxon>
        <taxon>Metazoa</taxon>
        <taxon>Ecdysozoa</taxon>
        <taxon>Arthropoda</taxon>
        <taxon>Chelicerata</taxon>
        <taxon>Arachnida</taxon>
        <taxon>Acari</taxon>
        <taxon>Acariformes</taxon>
        <taxon>Trombidiformes</taxon>
        <taxon>Prostigmata</taxon>
        <taxon>Anystina</taxon>
        <taxon>Parasitengona</taxon>
        <taxon>Trombiculoidea</taxon>
        <taxon>Trombiculidae</taxon>
        <taxon>Leptotrombidium</taxon>
    </lineage>
</organism>
<sequence length="197" mass="22746">KVFLCRTVTSHVSRSARQLSSNLVKVLMDSDVDVSKFKHYYVDVRRDERKFALLCEIYKILGLNKALIYCNSDISSYELQKRLQKQGIRIIEMDTRFSTSFDHKSSSKISAIVVSDNYKGNVDLDVELIINYDFPMFYETYKQRLNGRLSNVKAMVSLVAGFEVKSIGCIQNKFNIEVKEMKLNKQNINAAKLTNNF</sequence>
<evidence type="ECO:0000313" key="1">
    <source>
        <dbReference type="EMBL" id="RWS24410.1"/>
    </source>
</evidence>
<dbReference type="STRING" id="299467.A0A443SA71"/>
<dbReference type="GO" id="GO:0004386">
    <property type="term" value="F:helicase activity"/>
    <property type="evidence" value="ECO:0007669"/>
    <property type="project" value="UniProtKB-KW"/>
</dbReference>
<reference evidence="1 2" key="1">
    <citation type="journal article" date="2018" name="Gigascience">
        <title>Genomes of trombidid mites reveal novel predicted allergens and laterally-transferred genes associated with secondary metabolism.</title>
        <authorList>
            <person name="Dong X."/>
            <person name="Chaisiri K."/>
            <person name="Xia D."/>
            <person name="Armstrong S.D."/>
            <person name="Fang Y."/>
            <person name="Donnelly M.J."/>
            <person name="Kadowaki T."/>
            <person name="McGarry J.W."/>
            <person name="Darby A.C."/>
            <person name="Makepeace B.L."/>
        </authorList>
    </citation>
    <scope>NUCLEOTIDE SEQUENCE [LARGE SCALE GENOMIC DNA]</scope>
    <source>
        <strain evidence="1">UoL-UT</strain>
    </source>
</reference>
<dbReference type="AlphaFoldDB" id="A0A443SA71"/>
<keyword evidence="1" id="KW-0378">Hydrolase</keyword>
<dbReference type="Gene3D" id="3.40.50.300">
    <property type="entry name" value="P-loop containing nucleotide triphosphate hydrolases"/>
    <property type="match status" value="1"/>
</dbReference>
<dbReference type="InterPro" id="IPR027417">
    <property type="entry name" value="P-loop_NTPase"/>
</dbReference>
<dbReference type="VEuPathDB" id="VectorBase:LDEU007629"/>
<feature type="non-terminal residue" evidence="1">
    <location>
        <position position="1"/>
    </location>
</feature>
<keyword evidence="2" id="KW-1185">Reference proteome</keyword>
<proteinExistence type="predicted"/>
<dbReference type="Proteomes" id="UP000288716">
    <property type="component" value="Unassembled WGS sequence"/>
</dbReference>
<comment type="caution">
    <text evidence="1">The sequence shown here is derived from an EMBL/GenBank/DDBJ whole genome shotgun (WGS) entry which is preliminary data.</text>
</comment>
<accession>A0A443SA71</accession>
<protein>
    <submittedName>
        <fullName evidence="1">ATP-dependent RNA helicase-like protein</fullName>
    </submittedName>
</protein>
<keyword evidence="1" id="KW-0547">Nucleotide-binding</keyword>
<name>A0A443SA71_9ACAR</name>